<dbReference type="AlphaFoldDB" id="A0AAV5G7T7"/>
<dbReference type="GO" id="GO:0031416">
    <property type="term" value="C:NatB complex"/>
    <property type="evidence" value="ECO:0007669"/>
    <property type="project" value="TreeGrafter"/>
</dbReference>
<evidence type="ECO:0008006" key="5">
    <source>
        <dbReference type="Google" id="ProtNLM"/>
    </source>
</evidence>
<sequence length="919" mass="100268">MASPNEVVALVRSFYASRRAALSPTDLRQIAPVCSALESFNFKRALLLLENILKRAPTNASALVLKALALSISSRPLASSARNDILKLVETLKTASGGAALADADVLTILTSVLRNIGQNDDALELLSKAVHQHPGNEELALEAFLQYVRADDRKGAQQISMKMAKQFGDDRYFWWSILSTILQLRDRSHPQGALLLSLAERQLSTRYAPADKPTASSYKSAEEYHVVSRFLELRAQYAANASPSASVPSSSSPALVLPSLPAASDTPLSPAAALLAHFASPEGDKWCEQNLGLELWRREAQLEHGAAVQGTWESLAKRLTGALEKGDTNWHTMLYLIRVSFALASPVSPSTSPSSPDSVPPVSPDRTAPLVAARDLFRRLSTDSPKAKVERGYLLALVELAKEGQARGWAQADELLPLVEQYFERFGGKACCFDDLYPYLAVLGDEDASKLRTSLSAAASGGVTTISAATRVINAQKVLRYLAPEATADEEKATAEGSIQRYYEALPLGKDLPATELQPADDFALLAGQAYVSAYQLSRDRSYLERAVVLIDQALLRSKYKYQLRILLLSLLRQLGASSLSLAHYRPFGVKNIQHDTLSHLVLARGATFAIEGGAQKEAGVFETVLVTEGWYGSGRREAREMVVKALDCNAYSKVEDFTEFRQRLDRSLQGGLVALEALRMRVLRGQLDADGVDEAIGRLEQLVATAQDSYSDNRDYKTLPNYQRKGSVSIWEQAELAPRQDLTPTETAFVSFAKLAQVALLAPLDQAADAEQAALAFFKAQGESIAAAIDDAQALPWEVLHVAELCLEAFALLELGIEQRADEMAANKLPDQAKHAKRLRTFRNSARDLVKAVGVKLTAHGKKVAKERTKFVAAVSDLQQFEALDENRITNVAHAVVESRRSAIEALGSAIHRKTIK</sequence>
<keyword evidence="2" id="KW-0802">TPR repeat</keyword>
<dbReference type="PANTHER" id="PTHR22767">
    <property type="entry name" value="N-TERMINAL ACETYLTRANSFERASE-RELATED"/>
    <property type="match status" value="1"/>
</dbReference>
<dbReference type="InterPro" id="IPR019734">
    <property type="entry name" value="TPR_rpt"/>
</dbReference>
<evidence type="ECO:0000313" key="4">
    <source>
        <dbReference type="Proteomes" id="UP001342314"/>
    </source>
</evidence>
<evidence type="ECO:0000256" key="2">
    <source>
        <dbReference type="PROSITE-ProRule" id="PRU00339"/>
    </source>
</evidence>
<dbReference type="Proteomes" id="UP001342314">
    <property type="component" value="Unassembled WGS sequence"/>
</dbReference>
<gene>
    <name evidence="3" type="ORF">Rhopal_001587-T1</name>
</gene>
<dbReference type="EMBL" id="BQKY01000003">
    <property type="protein sequence ID" value="GJN88621.1"/>
    <property type="molecule type" value="Genomic_DNA"/>
</dbReference>
<evidence type="ECO:0000256" key="1">
    <source>
        <dbReference type="ARBA" id="ARBA00006298"/>
    </source>
</evidence>
<dbReference type="InterPro" id="IPR011990">
    <property type="entry name" value="TPR-like_helical_dom_sf"/>
</dbReference>
<proteinExistence type="inferred from homology"/>
<reference evidence="3 4" key="1">
    <citation type="submission" date="2021-12" db="EMBL/GenBank/DDBJ databases">
        <title>High titer production of polyol ester of fatty acids by Rhodotorula paludigena BS15 towards product separation-free biomass refinery.</title>
        <authorList>
            <person name="Mano J."/>
            <person name="Ono H."/>
            <person name="Tanaka T."/>
            <person name="Naito K."/>
            <person name="Sushida H."/>
            <person name="Ike M."/>
            <person name="Tokuyasu K."/>
            <person name="Kitaoka M."/>
        </authorList>
    </citation>
    <scope>NUCLEOTIDE SEQUENCE [LARGE SCALE GENOMIC DNA]</scope>
    <source>
        <strain evidence="3 4">BS15</strain>
    </source>
</reference>
<accession>A0AAV5G7T7</accession>
<name>A0AAV5G7T7_9BASI</name>
<protein>
    <recommendedName>
        <fullName evidence="5">Actin cytoskeleton organization protein</fullName>
    </recommendedName>
</protein>
<keyword evidence="4" id="KW-1185">Reference proteome</keyword>
<dbReference type="PANTHER" id="PTHR22767:SF3">
    <property type="entry name" value="N-ALPHA-ACETYLTRANSFERASE 25, NATB AUXILIARY SUBUNIT"/>
    <property type="match status" value="1"/>
</dbReference>
<dbReference type="SUPFAM" id="SSF48452">
    <property type="entry name" value="TPR-like"/>
    <property type="match status" value="1"/>
</dbReference>
<feature type="repeat" description="TPR" evidence="2">
    <location>
        <begin position="104"/>
        <end position="137"/>
    </location>
</feature>
<comment type="similarity">
    <text evidence="1">Belongs to the MDM20/NAA25 family.</text>
</comment>
<dbReference type="Gene3D" id="1.25.40.1040">
    <property type="match status" value="1"/>
</dbReference>
<dbReference type="PROSITE" id="PS50005">
    <property type="entry name" value="TPR"/>
    <property type="match status" value="1"/>
</dbReference>
<organism evidence="3 4">
    <name type="scientific">Rhodotorula paludigena</name>
    <dbReference type="NCBI Taxonomy" id="86838"/>
    <lineage>
        <taxon>Eukaryota</taxon>
        <taxon>Fungi</taxon>
        <taxon>Dikarya</taxon>
        <taxon>Basidiomycota</taxon>
        <taxon>Pucciniomycotina</taxon>
        <taxon>Microbotryomycetes</taxon>
        <taxon>Sporidiobolales</taxon>
        <taxon>Sporidiobolaceae</taxon>
        <taxon>Rhodotorula</taxon>
    </lineage>
</organism>
<dbReference type="InterPro" id="IPR019183">
    <property type="entry name" value="NAA25_NatB_aux_su"/>
</dbReference>
<evidence type="ECO:0000313" key="3">
    <source>
        <dbReference type="EMBL" id="GJN88621.1"/>
    </source>
</evidence>
<comment type="caution">
    <text evidence="3">The sequence shown here is derived from an EMBL/GenBank/DDBJ whole genome shotgun (WGS) entry which is preliminary data.</text>
</comment>
<dbReference type="Pfam" id="PF09797">
    <property type="entry name" value="NatB_MDM20"/>
    <property type="match status" value="1"/>
</dbReference>